<dbReference type="GO" id="GO:0005840">
    <property type="term" value="C:ribosome"/>
    <property type="evidence" value="ECO:0007669"/>
    <property type="project" value="UniProtKB-KW"/>
</dbReference>
<keyword evidence="4 6" id="KW-0689">Ribosomal protein</keyword>
<evidence type="ECO:0000313" key="7">
    <source>
        <dbReference type="EMBL" id="KKB96829.1"/>
    </source>
</evidence>
<evidence type="ECO:0000256" key="1">
    <source>
        <dbReference type="ARBA" id="ARBA00003795"/>
    </source>
</evidence>
<dbReference type="InterPro" id="IPR002150">
    <property type="entry name" value="Ribosomal_bL31"/>
</dbReference>
<dbReference type="Proteomes" id="UP000033358">
    <property type="component" value="Unassembled WGS sequence"/>
</dbReference>
<dbReference type="SUPFAM" id="SSF143800">
    <property type="entry name" value="L28p-like"/>
    <property type="match status" value="1"/>
</dbReference>
<accession>A0A0F5MQH2</accession>
<comment type="similarity">
    <text evidence="2">Belongs to the bacterial ribosomal protein bL31 family. Type A subfamily.</text>
</comment>
<comment type="caution">
    <text evidence="7">The sequence shown here is derived from an EMBL/GenBank/DDBJ whole genome shotgun (WGS) entry which is preliminary data.</text>
</comment>
<evidence type="ECO:0000256" key="6">
    <source>
        <dbReference type="RuleBase" id="RU000564"/>
    </source>
</evidence>
<comment type="function">
    <text evidence="1">Binds the 23S rRNA.</text>
</comment>
<dbReference type="Pfam" id="PF01197">
    <property type="entry name" value="Ribosomal_L31"/>
    <property type="match status" value="1"/>
</dbReference>
<dbReference type="EMBL" id="JYHA01000019">
    <property type="protein sequence ID" value="KKB96829.1"/>
    <property type="molecule type" value="Genomic_DNA"/>
</dbReference>
<keyword evidence="8" id="KW-1185">Reference proteome</keyword>
<evidence type="ECO:0000313" key="8">
    <source>
        <dbReference type="Proteomes" id="UP000033358"/>
    </source>
</evidence>
<keyword evidence="5 6" id="KW-0687">Ribonucleoprotein</keyword>
<gene>
    <name evidence="7" type="primary">rpmE</name>
    <name evidence="7" type="ORF">SZ25_00079</name>
</gene>
<dbReference type="AlphaFoldDB" id="A0A0F5MQH2"/>
<dbReference type="InterPro" id="IPR042105">
    <property type="entry name" value="Ribosomal_bL31_sf"/>
</dbReference>
<protein>
    <recommendedName>
        <fullName evidence="6">50S ribosomal protein L31</fullName>
    </recommendedName>
</protein>
<reference evidence="7 8" key="1">
    <citation type="submission" date="2015-02" db="EMBL/GenBank/DDBJ databases">
        <title>Single cell genomics of a rare environmental alphaproteobacterium provides unique insights into Rickettsiaceae evolution.</title>
        <authorList>
            <person name="Martijn J."/>
            <person name="Schulz F."/>
            <person name="Zaremba-Niedzwiedzka K."/>
            <person name="Viklund J."/>
            <person name="Stepanauskas R."/>
            <person name="Andersson S.G.E."/>
            <person name="Horn M."/>
            <person name="Guy L."/>
            <person name="Ettema T.J.G."/>
        </authorList>
    </citation>
    <scope>NUCLEOTIDE SEQUENCE [LARGE SCALE GENOMIC DNA]</scope>
    <source>
        <strain evidence="7 8">SCGC AAA041-L04</strain>
    </source>
</reference>
<dbReference type="GO" id="GO:0003735">
    <property type="term" value="F:structural constituent of ribosome"/>
    <property type="evidence" value="ECO:0007669"/>
    <property type="project" value="InterPro"/>
</dbReference>
<dbReference type="GO" id="GO:1990904">
    <property type="term" value="C:ribonucleoprotein complex"/>
    <property type="evidence" value="ECO:0007669"/>
    <property type="project" value="UniProtKB-KW"/>
</dbReference>
<dbReference type="InterPro" id="IPR034704">
    <property type="entry name" value="Ribosomal_bL28/bL31-like_sf"/>
</dbReference>
<comment type="subunit">
    <text evidence="3">Part of the 50S ribosomal subunit.</text>
</comment>
<evidence type="ECO:0000256" key="4">
    <source>
        <dbReference type="ARBA" id="ARBA00022980"/>
    </source>
</evidence>
<evidence type="ECO:0000256" key="3">
    <source>
        <dbReference type="ARBA" id="ARBA00011838"/>
    </source>
</evidence>
<sequence>MARENIHPKTYELSIVMTNGDVFTTESSANLGKLILDSDKHTHPAWNGGALQLNRKIGKVSQFNDKFGDFL</sequence>
<evidence type="ECO:0000256" key="2">
    <source>
        <dbReference type="ARBA" id="ARBA00009296"/>
    </source>
</evidence>
<dbReference type="NCBIfam" id="TIGR00105">
    <property type="entry name" value="L31"/>
    <property type="match status" value="1"/>
</dbReference>
<evidence type="ECO:0000256" key="5">
    <source>
        <dbReference type="ARBA" id="ARBA00023274"/>
    </source>
</evidence>
<name>A0A0F5MQH2_9RICK</name>
<dbReference type="Gene3D" id="4.10.830.30">
    <property type="entry name" value="Ribosomal protein L31"/>
    <property type="match status" value="1"/>
</dbReference>
<organism evidence="7 8">
    <name type="scientific">Candidatus Arcanibacter lacustris</name>
    <dbReference type="NCBI Taxonomy" id="1607817"/>
    <lineage>
        <taxon>Bacteria</taxon>
        <taxon>Pseudomonadati</taxon>
        <taxon>Pseudomonadota</taxon>
        <taxon>Alphaproteobacteria</taxon>
        <taxon>Rickettsiales</taxon>
        <taxon>Candidatus Arcanibacter</taxon>
    </lineage>
</organism>
<dbReference type="GO" id="GO:0006412">
    <property type="term" value="P:translation"/>
    <property type="evidence" value="ECO:0007669"/>
    <property type="project" value="InterPro"/>
</dbReference>
<proteinExistence type="inferred from homology"/>